<gene>
    <name evidence="1" type="ORF">PSIN1315_LOCUS12168</name>
</gene>
<protein>
    <submittedName>
        <fullName evidence="1">Uncharacterized protein</fullName>
    </submittedName>
</protein>
<evidence type="ECO:0000313" key="1">
    <source>
        <dbReference type="EMBL" id="CAE0149178.1"/>
    </source>
</evidence>
<accession>A0A7S3BZI2</accession>
<sequence>MHHGRRVIDKVLKIPQEKAQCGCETFEMWSELVLKDLETNPNIDDCHFIPQAEYAAMCEYVLPFERLGEFLELRFGVNRHEMVGTAELCATRLRETCDLSAWAALAQRDADVVANARAEYGVL</sequence>
<dbReference type="EMBL" id="HBHY01019015">
    <property type="protein sequence ID" value="CAE0149178.1"/>
    <property type="molecule type" value="Transcribed_RNA"/>
</dbReference>
<dbReference type="AlphaFoldDB" id="A0A7S3BZI2"/>
<reference evidence="1" key="1">
    <citation type="submission" date="2021-01" db="EMBL/GenBank/DDBJ databases">
        <authorList>
            <person name="Corre E."/>
            <person name="Pelletier E."/>
            <person name="Niang G."/>
            <person name="Scheremetjew M."/>
            <person name="Finn R."/>
            <person name="Kale V."/>
            <person name="Holt S."/>
            <person name="Cochrane G."/>
            <person name="Meng A."/>
            <person name="Brown T."/>
            <person name="Cohen L."/>
        </authorList>
    </citation>
    <scope>NUCLEOTIDE SEQUENCE</scope>
    <source>
        <strain evidence="1">RCC927</strain>
    </source>
</reference>
<name>A0A7S3BZI2_9VIRI</name>
<organism evidence="1">
    <name type="scientific">Prasinoderma singulare</name>
    <dbReference type="NCBI Taxonomy" id="676789"/>
    <lineage>
        <taxon>Eukaryota</taxon>
        <taxon>Viridiplantae</taxon>
        <taxon>Prasinodermophyta</taxon>
        <taxon>Prasinodermophyceae</taxon>
        <taxon>Prasinodermales</taxon>
        <taxon>Prasinodermaceae</taxon>
        <taxon>Prasinoderma</taxon>
    </lineage>
</organism>
<proteinExistence type="predicted"/>